<keyword evidence="3" id="KW-1185">Reference proteome</keyword>
<evidence type="ECO:0008006" key="4">
    <source>
        <dbReference type="Google" id="ProtNLM"/>
    </source>
</evidence>
<dbReference type="PANTHER" id="PTHR32278:SF143">
    <property type="entry name" value="F-BOX PROTEIN PP2-B1"/>
    <property type="match status" value="1"/>
</dbReference>
<dbReference type="Proteomes" id="UP000467840">
    <property type="component" value="Chromosome 9"/>
</dbReference>
<reference evidence="2 3" key="1">
    <citation type="journal article" date="2020" name="Mol. Plant">
        <title>The Chromosome-Based Rubber Tree Genome Provides New Insights into Spurge Genome Evolution and Rubber Biosynthesis.</title>
        <authorList>
            <person name="Liu J."/>
            <person name="Shi C."/>
            <person name="Shi C.C."/>
            <person name="Li W."/>
            <person name="Zhang Q.J."/>
            <person name="Zhang Y."/>
            <person name="Li K."/>
            <person name="Lu H.F."/>
            <person name="Shi C."/>
            <person name="Zhu S.T."/>
            <person name="Xiao Z.Y."/>
            <person name="Nan H."/>
            <person name="Yue Y."/>
            <person name="Zhu X.G."/>
            <person name="Wu Y."/>
            <person name="Hong X.N."/>
            <person name="Fan G.Y."/>
            <person name="Tong Y."/>
            <person name="Zhang D."/>
            <person name="Mao C.L."/>
            <person name="Liu Y.L."/>
            <person name="Hao S.J."/>
            <person name="Liu W.Q."/>
            <person name="Lv M.Q."/>
            <person name="Zhang H.B."/>
            <person name="Liu Y."/>
            <person name="Hu-Tang G.R."/>
            <person name="Wang J.P."/>
            <person name="Wang J.H."/>
            <person name="Sun Y.H."/>
            <person name="Ni S.B."/>
            <person name="Chen W.B."/>
            <person name="Zhang X.C."/>
            <person name="Jiao Y.N."/>
            <person name="Eichler E.E."/>
            <person name="Li G.H."/>
            <person name="Liu X."/>
            <person name="Gao L.Z."/>
        </authorList>
    </citation>
    <scope>NUCLEOTIDE SEQUENCE [LARGE SCALE GENOMIC DNA]</scope>
    <source>
        <strain evidence="3">cv. GT1</strain>
        <tissue evidence="2">Leaf</tissue>
    </source>
</reference>
<evidence type="ECO:0000256" key="1">
    <source>
        <dbReference type="SAM" id="MobiDB-lite"/>
    </source>
</evidence>
<feature type="region of interest" description="Disordered" evidence="1">
    <location>
        <begin position="42"/>
        <end position="66"/>
    </location>
</feature>
<dbReference type="EMBL" id="JAAGAX010000008">
    <property type="protein sequence ID" value="KAF2307365.1"/>
    <property type="molecule type" value="Genomic_DNA"/>
</dbReference>
<accession>A0A6A6M425</accession>
<protein>
    <recommendedName>
        <fullName evidence="4">F-box domain-containing protein</fullName>
    </recommendedName>
</protein>
<dbReference type="PANTHER" id="PTHR32278">
    <property type="entry name" value="F-BOX DOMAIN-CONTAINING PROTEIN"/>
    <property type="match status" value="1"/>
</dbReference>
<feature type="compositionally biased region" description="Basic and acidic residues" evidence="1">
    <location>
        <begin position="52"/>
        <end position="66"/>
    </location>
</feature>
<proteinExistence type="predicted"/>
<dbReference type="Pfam" id="PF14299">
    <property type="entry name" value="PP2"/>
    <property type="match status" value="1"/>
</dbReference>
<evidence type="ECO:0000313" key="2">
    <source>
        <dbReference type="EMBL" id="KAF2307365.1"/>
    </source>
</evidence>
<gene>
    <name evidence="2" type="ORF">GH714_026654</name>
</gene>
<evidence type="ECO:0000313" key="3">
    <source>
        <dbReference type="Proteomes" id="UP000467840"/>
    </source>
</evidence>
<sequence>MSQWDSPELKVVGEVFIWMKKESDSSDTKLSRCEWGYSPSHAVGLQAPASTRENKNNGHNRSQEREDGWLEMELGEFFNREGEDGELEISISEVNGGDWKGGLIVQGNCLID</sequence>
<comment type="caution">
    <text evidence="2">The sequence shown here is derived from an EMBL/GenBank/DDBJ whole genome shotgun (WGS) entry which is preliminary data.</text>
</comment>
<dbReference type="AlphaFoldDB" id="A0A6A6M425"/>
<organism evidence="2 3">
    <name type="scientific">Hevea brasiliensis</name>
    <name type="common">Para rubber tree</name>
    <name type="synonym">Siphonia brasiliensis</name>
    <dbReference type="NCBI Taxonomy" id="3981"/>
    <lineage>
        <taxon>Eukaryota</taxon>
        <taxon>Viridiplantae</taxon>
        <taxon>Streptophyta</taxon>
        <taxon>Embryophyta</taxon>
        <taxon>Tracheophyta</taxon>
        <taxon>Spermatophyta</taxon>
        <taxon>Magnoliopsida</taxon>
        <taxon>eudicotyledons</taxon>
        <taxon>Gunneridae</taxon>
        <taxon>Pentapetalae</taxon>
        <taxon>rosids</taxon>
        <taxon>fabids</taxon>
        <taxon>Malpighiales</taxon>
        <taxon>Euphorbiaceae</taxon>
        <taxon>Crotonoideae</taxon>
        <taxon>Micrandreae</taxon>
        <taxon>Hevea</taxon>
    </lineage>
</organism>
<dbReference type="InterPro" id="IPR025886">
    <property type="entry name" value="PP2-like"/>
</dbReference>
<name>A0A6A6M425_HEVBR</name>